<evidence type="ECO:0000313" key="2">
    <source>
        <dbReference type="Proteomes" id="UP000287188"/>
    </source>
</evidence>
<protein>
    <submittedName>
        <fullName evidence="1">Uncharacterized protein</fullName>
    </submittedName>
</protein>
<dbReference type="Proteomes" id="UP000287188">
    <property type="component" value="Unassembled WGS sequence"/>
</dbReference>
<reference evidence="2" key="1">
    <citation type="submission" date="2018-12" db="EMBL/GenBank/DDBJ databases">
        <title>Tengunoibacter tsumagoiensis gen. nov., sp. nov., Dictyobacter kobayashii sp. nov., D. alpinus sp. nov., and D. joshuensis sp. nov. and description of Dictyobacteraceae fam. nov. within the order Ktedonobacterales isolated from Tengu-no-mugimeshi.</title>
        <authorList>
            <person name="Wang C.M."/>
            <person name="Zheng Y."/>
            <person name="Sakai Y."/>
            <person name="Toyoda A."/>
            <person name="Minakuchi Y."/>
            <person name="Abe K."/>
            <person name="Yokota A."/>
            <person name="Yabe S."/>
        </authorList>
    </citation>
    <scope>NUCLEOTIDE SEQUENCE [LARGE SCALE GENOMIC DNA]</scope>
    <source>
        <strain evidence="2">Uno11</strain>
    </source>
</reference>
<gene>
    <name evidence="1" type="ORF">KDK_46970</name>
</gene>
<accession>A0A402AP49</accession>
<dbReference type="EMBL" id="BIFS01000001">
    <property type="protein sequence ID" value="GCE20897.1"/>
    <property type="molecule type" value="Genomic_DNA"/>
</dbReference>
<organism evidence="1 2">
    <name type="scientific">Dictyobacter kobayashii</name>
    <dbReference type="NCBI Taxonomy" id="2014872"/>
    <lineage>
        <taxon>Bacteria</taxon>
        <taxon>Bacillati</taxon>
        <taxon>Chloroflexota</taxon>
        <taxon>Ktedonobacteria</taxon>
        <taxon>Ktedonobacterales</taxon>
        <taxon>Dictyobacteraceae</taxon>
        <taxon>Dictyobacter</taxon>
    </lineage>
</organism>
<comment type="caution">
    <text evidence="1">The sequence shown here is derived from an EMBL/GenBank/DDBJ whole genome shotgun (WGS) entry which is preliminary data.</text>
</comment>
<proteinExistence type="predicted"/>
<dbReference type="RefSeq" id="WP_126552488.1">
    <property type="nucleotide sequence ID" value="NZ_BIFS01000001.1"/>
</dbReference>
<keyword evidence="2" id="KW-1185">Reference proteome</keyword>
<name>A0A402AP49_9CHLR</name>
<evidence type="ECO:0000313" key="1">
    <source>
        <dbReference type="EMBL" id="GCE20897.1"/>
    </source>
</evidence>
<dbReference type="AlphaFoldDB" id="A0A402AP49"/>
<dbReference type="OrthoDB" id="1262957at2"/>
<sequence>MAVKKEQQGYTIWIEAEEWAPGEWTPEDDNTDVIVTYQDGRRWVATFFTYQNIATLTEKNKKTGECFSGAYFWASDMVLIDVVSRQRIEEVIDYLIKENEFECTFTLILPEDE</sequence>